<dbReference type="PANTHER" id="PTHR43061">
    <property type="entry name" value="GTP DIPHOSPHOKINASE RSH1, CHLOROPLASTIC-RELATED"/>
    <property type="match status" value="1"/>
</dbReference>
<dbReference type="Gene3D" id="1.10.3210.10">
    <property type="entry name" value="Hypothetical protein af1432"/>
    <property type="match status" value="1"/>
</dbReference>
<reference evidence="1" key="1">
    <citation type="submission" date="2010-07" db="EMBL/GenBank/DDBJ databases">
        <title>The complete genome of Methanosalsum zhilinae DSM 4017.</title>
        <authorList>
            <consortium name="US DOE Joint Genome Institute (JGI-PGF)"/>
            <person name="Lucas S."/>
            <person name="Copeland A."/>
            <person name="Lapidus A."/>
            <person name="Glavina del Rio T."/>
            <person name="Dalin E."/>
            <person name="Tice H."/>
            <person name="Bruce D."/>
            <person name="Goodwin L."/>
            <person name="Pitluck S."/>
            <person name="Kyrpides N."/>
            <person name="Mavromatis K."/>
            <person name="Ovchinnikova G."/>
            <person name="Daligault H."/>
            <person name="Detter J.C."/>
            <person name="Han C."/>
            <person name="Tapia R."/>
            <person name="Larimer F."/>
            <person name="Land M."/>
            <person name="Hauser L."/>
            <person name="Markowitz V."/>
            <person name="Cheng J.-F."/>
            <person name="Hugenholtz P."/>
            <person name="Woyke T."/>
            <person name="Wu D."/>
            <person name="Spring S."/>
            <person name="Schueler E."/>
            <person name="Brambilla E."/>
            <person name="Klenk H.-P."/>
            <person name="Eisen J.A."/>
        </authorList>
    </citation>
    <scope>NUCLEOTIDE SEQUENCE</scope>
    <source>
        <strain evidence="1">DSM 4017</strain>
    </source>
</reference>
<evidence type="ECO:0000313" key="1">
    <source>
        <dbReference type="EMBL" id="AEH61149.1"/>
    </source>
</evidence>
<dbReference type="PANTHER" id="PTHR43061:SF1">
    <property type="entry name" value="GTP DIPHOSPHOKINASE RSH1, CHLOROPLASTIC-RELATED"/>
    <property type="match status" value="1"/>
</dbReference>
<accession>F7XLV0</accession>
<dbReference type="EMBL" id="CP002101">
    <property type="protein sequence ID" value="AEH61149.1"/>
    <property type="molecule type" value="Genomic_DNA"/>
</dbReference>
<keyword evidence="2" id="KW-1185">Reference proteome</keyword>
<dbReference type="SUPFAM" id="SSF109604">
    <property type="entry name" value="HD-domain/PDEase-like"/>
    <property type="match status" value="1"/>
</dbReference>
<gene>
    <name evidence="1" type="ordered locus">Mzhil_1295</name>
</gene>
<evidence type="ECO:0008006" key="3">
    <source>
        <dbReference type="Google" id="ProtNLM"/>
    </source>
</evidence>
<dbReference type="HOGENOM" id="CLU_109398_2_0_2"/>
<protein>
    <recommendedName>
        <fullName evidence="3">Metal dependent phosphohydrolase</fullName>
    </recommendedName>
</protein>
<dbReference type="AlphaFoldDB" id="F7XLV0"/>
<proteinExistence type="predicted"/>
<evidence type="ECO:0000313" key="2">
    <source>
        <dbReference type="Proteomes" id="UP000006622"/>
    </source>
</evidence>
<dbReference type="STRING" id="679901.Mzhil_1295"/>
<sequence>MLNKAILIACKAHYGQRDKGGEPYILHPLRIMMKMNTDIERICAVLHDVVEDSSITFKELKDEGFSEEVIEVLTHLTKKEGEDYSLFIDRISQNYIACRVKLADIEDNLVLSRIPDPTPEDKLRIEKYKAARSKLS</sequence>
<dbReference type="KEGG" id="mzh:Mzhil_1295"/>
<organism evidence="1 2">
    <name type="scientific">Methanosalsum zhilinae (strain DSM 4017 / NBRC 107636 / OCM 62 / WeN5)</name>
    <name type="common">Methanohalophilus zhilinae</name>
    <dbReference type="NCBI Taxonomy" id="679901"/>
    <lineage>
        <taxon>Archaea</taxon>
        <taxon>Methanobacteriati</taxon>
        <taxon>Methanobacteriota</taxon>
        <taxon>Stenosarchaea group</taxon>
        <taxon>Methanomicrobia</taxon>
        <taxon>Methanosarcinales</taxon>
        <taxon>Methanosarcinaceae</taxon>
        <taxon>Methanosalsum</taxon>
    </lineage>
</organism>
<dbReference type="Proteomes" id="UP000006622">
    <property type="component" value="Chromosome"/>
</dbReference>
<name>F7XLV0_METZD</name>